<gene>
    <name evidence="2" type="ORF">TrLO_g6076</name>
</gene>
<dbReference type="AlphaFoldDB" id="A0A9W7FAJ7"/>
<dbReference type="Proteomes" id="UP001165122">
    <property type="component" value="Unassembled WGS sequence"/>
</dbReference>
<organism evidence="2 3">
    <name type="scientific">Triparma laevis f. longispina</name>
    <dbReference type="NCBI Taxonomy" id="1714387"/>
    <lineage>
        <taxon>Eukaryota</taxon>
        <taxon>Sar</taxon>
        <taxon>Stramenopiles</taxon>
        <taxon>Ochrophyta</taxon>
        <taxon>Bolidophyceae</taxon>
        <taxon>Parmales</taxon>
        <taxon>Triparmaceae</taxon>
        <taxon>Triparma</taxon>
    </lineage>
</organism>
<evidence type="ECO:0000313" key="2">
    <source>
        <dbReference type="EMBL" id="GMI07234.1"/>
    </source>
</evidence>
<feature type="chain" id="PRO_5040839850" evidence="1">
    <location>
        <begin position="19"/>
        <end position="310"/>
    </location>
</feature>
<keyword evidence="3" id="KW-1185">Reference proteome</keyword>
<protein>
    <submittedName>
        <fullName evidence="2">Uncharacterized protein</fullName>
    </submittedName>
</protein>
<keyword evidence="1" id="KW-0732">Signal</keyword>
<name>A0A9W7FAJ7_9STRA</name>
<sequence>MKIALSILVLSILQITTSFIIPLRTAPTFRLHVTSPPSRLDTDSPNQSSKGVPITFTSPLTDLSTLAFPVKPTLETIDQEKLNAYIKKQLATASKDYELLPREDFVTRGGICEGDTAVIDWTAEYVGGGEGGEFMVGSKMKGVKGTATEVDIKDSYDNSNSIWGYFSTGLLGSGQMASNSFLVTFPASYPIAKLQNVECRVTAVVKKIMYKIPKEAEDESLVTSTSSSTFLNSEIRKWILEIDEVIMSKIMAEFITIDTTKVTESVSWAKFGEKSLEKFKRQICMEEVGRMEGVEVKDVPGVLRKFAGVE</sequence>
<evidence type="ECO:0000313" key="3">
    <source>
        <dbReference type="Proteomes" id="UP001165122"/>
    </source>
</evidence>
<evidence type="ECO:0000256" key="1">
    <source>
        <dbReference type="SAM" id="SignalP"/>
    </source>
</evidence>
<dbReference type="EMBL" id="BRXW01000110">
    <property type="protein sequence ID" value="GMI07234.1"/>
    <property type="molecule type" value="Genomic_DNA"/>
</dbReference>
<proteinExistence type="predicted"/>
<reference evidence="3" key="1">
    <citation type="journal article" date="2023" name="Commun. Biol.">
        <title>Genome analysis of Parmales, the sister group of diatoms, reveals the evolutionary specialization of diatoms from phago-mixotrophs to photoautotrophs.</title>
        <authorList>
            <person name="Ban H."/>
            <person name="Sato S."/>
            <person name="Yoshikawa S."/>
            <person name="Yamada K."/>
            <person name="Nakamura Y."/>
            <person name="Ichinomiya M."/>
            <person name="Sato N."/>
            <person name="Blanc-Mathieu R."/>
            <person name="Endo H."/>
            <person name="Kuwata A."/>
            <person name="Ogata H."/>
        </authorList>
    </citation>
    <scope>NUCLEOTIDE SEQUENCE [LARGE SCALE GENOMIC DNA]</scope>
    <source>
        <strain evidence="3">NIES 3700</strain>
    </source>
</reference>
<dbReference type="OrthoDB" id="2018663at2759"/>
<comment type="caution">
    <text evidence="2">The sequence shown here is derived from an EMBL/GenBank/DDBJ whole genome shotgun (WGS) entry which is preliminary data.</text>
</comment>
<feature type="signal peptide" evidence="1">
    <location>
        <begin position="1"/>
        <end position="18"/>
    </location>
</feature>
<accession>A0A9W7FAJ7</accession>